<dbReference type="OrthoDB" id="9788191at2"/>
<keyword evidence="9" id="KW-1185">Reference proteome</keyword>
<comment type="function">
    <text evidence="5">An accessory protein needed during the final step in the assembly of 30S ribosomal subunit, possibly for assembly of the head region. Essential for efficient processing of 16S rRNA. May be needed both before and after RbfA during the maturation of 16S rRNA. It has affinity for free ribosomal 30S subunits but not for 70S ribosomes.</text>
</comment>
<keyword evidence="4 5" id="KW-0143">Chaperone</keyword>
<dbReference type="HAMAP" id="MF_00014">
    <property type="entry name" value="Ribosome_mat_RimM"/>
    <property type="match status" value="1"/>
</dbReference>
<evidence type="ECO:0000256" key="2">
    <source>
        <dbReference type="ARBA" id="ARBA00022517"/>
    </source>
</evidence>
<gene>
    <name evidence="5 8" type="primary">rimM</name>
    <name evidence="8" type="ORF">D3273_01450</name>
</gene>
<evidence type="ECO:0000259" key="7">
    <source>
        <dbReference type="Pfam" id="PF24986"/>
    </source>
</evidence>
<keyword evidence="1 5" id="KW-0963">Cytoplasm</keyword>
<comment type="subcellular location">
    <subcellularLocation>
        <location evidence="5">Cytoplasm</location>
    </subcellularLocation>
</comment>
<dbReference type="GO" id="GO:0043022">
    <property type="term" value="F:ribosome binding"/>
    <property type="evidence" value="ECO:0007669"/>
    <property type="project" value="InterPro"/>
</dbReference>
<dbReference type="InterPro" id="IPR036976">
    <property type="entry name" value="RimM_N_sf"/>
</dbReference>
<keyword evidence="3 5" id="KW-0698">rRNA processing</keyword>
<dbReference type="Gene3D" id="2.40.30.60">
    <property type="entry name" value="RimM"/>
    <property type="match status" value="1"/>
</dbReference>
<dbReference type="Pfam" id="PF24986">
    <property type="entry name" value="PRC_RimM"/>
    <property type="match status" value="1"/>
</dbReference>
<dbReference type="GO" id="GO:0005737">
    <property type="term" value="C:cytoplasm"/>
    <property type="evidence" value="ECO:0007669"/>
    <property type="project" value="UniProtKB-SubCell"/>
</dbReference>
<feature type="domain" description="RimM N-terminal" evidence="6">
    <location>
        <begin position="8"/>
        <end position="87"/>
    </location>
</feature>
<name>A0A4Q2UBF7_9HYPH</name>
<evidence type="ECO:0000256" key="3">
    <source>
        <dbReference type="ARBA" id="ARBA00022552"/>
    </source>
</evidence>
<dbReference type="InterPro" id="IPR011961">
    <property type="entry name" value="RimM"/>
</dbReference>
<dbReference type="GO" id="GO:0006364">
    <property type="term" value="P:rRNA processing"/>
    <property type="evidence" value="ECO:0007669"/>
    <property type="project" value="UniProtKB-UniRule"/>
</dbReference>
<dbReference type="Pfam" id="PF01782">
    <property type="entry name" value="RimM"/>
    <property type="match status" value="1"/>
</dbReference>
<protein>
    <recommendedName>
        <fullName evidence="5">Ribosome maturation factor RimM</fullName>
    </recommendedName>
</protein>
<dbReference type="Proteomes" id="UP000290759">
    <property type="component" value="Unassembled WGS sequence"/>
</dbReference>
<dbReference type="PANTHER" id="PTHR33692:SF1">
    <property type="entry name" value="RIBOSOME MATURATION FACTOR RIMM"/>
    <property type="match status" value="1"/>
</dbReference>
<dbReference type="GO" id="GO:0005840">
    <property type="term" value="C:ribosome"/>
    <property type="evidence" value="ECO:0007669"/>
    <property type="project" value="InterPro"/>
</dbReference>
<comment type="caution">
    <text evidence="8">The sequence shown here is derived from an EMBL/GenBank/DDBJ whole genome shotgun (WGS) entry which is preliminary data.</text>
</comment>
<dbReference type="GO" id="GO:0042274">
    <property type="term" value="P:ribosomal small subunit biogenesis"/>
    <property type="evidence" value="ECO:0007669"/>
    <property type="project" value="UniProtKB-UniRule"/>
</dbReference>
<evidence type="ECO:0000313" key="8">
    <source>
        <dbReference type="EMBL" id="RYC33942.1"/>
    </source>
</evidence>
<dbReference type="NCBIfam" id="TIGR02273">
    <property type="entry name" value="16S_RimM"/>
    <property type="match status" value="1"/>
</dbReference>
<feature type="domain" description="Ribosome maturation factor RimM PRC barrel" evidence="7">
    <location>
        <begin position="100"/>
        <end position="162"/>
    </location>
</feature>
<dbReference type="Gene3D" id="2.30.30.240">
    <property type="entry name" value="PRC-barrel domain"/>
    <property type="match status" value="1"/>
</dbReference>
<reference evidence="8 9" key="2">
    <citation type="submission" date="2019-02" db="EMBL/GenBank/DDBJ databases">
        <title>'Lichenibacterium ramalinii' gen. nov. sp. nov., 'Lichenibacterium minor' gen. nov. sp. nov.</title>
        <authorList>
            <person name="Pankratov T."/>
        </authorList>
    </citation>
    <scope>NUCLEOTIDE SEQUENCE [LARGE SCALE GENOMIC DNA]</scope>
    <source>
        <strain evidence="8 9">RmlP026</strain>
    </source>
</reference>
<proteinExistence type="inferred from homology"/>
<dbReference type="InterPro" id="IPR056792">
    <property type="entry name" value="PRC_RimM"/>
</dbReference>
<accession>A0A4Q2UBF7</accession>
<dbReference type="EMBL" id="QYBB01000001">
    <property type="protein sequence ID" value="RYC33942.1"/>
    <property type="molecule type" value="Genomic_DNA"/>
</dbReference>
<comment type="subunit">
    <text evidence="5">Binds ribosomal protein uS19.</text>
</comment>
<evidence type="ECO:0000259" key="6">
    <source>
        <dbReference type="Pfam" id="PF01782"/>
    </source>
</evidence>
<sequence>MGETRVLVGVFGAPQGVKGEVRIKSYTGEPRDIGAYGPLTTADGARAFTVLSLRPLKDDMLVARVEGVGDRDAAARLTNTELFIPRDRLPPPEPDEFYHVDLVGLRAVDEDGAVLGRVRGIVNHGAGDILEVMPDGPGETLLVPFTLAFVPVIDFEGGRVVVARGALLPEEEGDARIDDA</sequence>
<dbReference type="AlphaFoldDB" id="A0A4Q2UBF7"/>
<comment type="similarity">
    <text evidence="5">Belongs to the RimM family.</text>
</comment>
<evidence type="ECO:0000313" key="9">
    <source>
        <dbReference type="Proteomes" id="UP000290759"/>
    </source>
</evidence>
<evidence type="ECO:0000256" key="5">
    <source>
        <dbReference type="HAMAP-Rule" id="MF_00014"/>
    </source>
</evidence>
<evidence type="ECO:0000256" key="4">
    <source>
        <dbReference type="ARBA" id="ARBA00023186"/>
    </source>
</evidence>
<dbReference type="PANTHER" id="PTHR33692">
    <property type="entry name" value="RIBOSOME MATURATION FACTOR RIMM"/>
    <property type="match status" value="1"/>
</dbReference>
<dbReference type="InterPro" id="IPR011033">
    <property type="entry name" value="PRC_barrel-like_sf"/>
</dbReference>
<comment type="domain">
    <text evidence="5">The PRC barrel domain binds ribosomal protein uS19.</text>
</comment>
<dbReference type="InterPro" id="IPR002676">
    <property type="entry name" value="RimM_N"/>
</dbReference>
<evidence type="ECO:0000256" key="1">
    <source>
        <dbReference type="ARBA" id="ARBA00022490"/>
    </source>
</evidence>
<dbReference type="InterPro" id="IPR009000">
    <property type="entry name" value="Transl_B-barrel_sf"/>
</dbReference>
<dbReference type="SUPFAM" id="SSF50346">
    <property type="entry name" value="PRC-barrel domain"/>
    <property type="match status" value="1"/>
</dbReference>
<reference evidence="8 9" key="1">
    <citation type="submission" date="2018-12" db="EMBL/GenBank/DDBJ databases">
        <authorList>
            <person name="Grouzdev D.S."/>
            <person name="Krutkina M.S."/>
        </authorList>
    </citation>
    <scope>NUCLEOTIDE SEQUENCE [LARGE SCALE GENOMIC DNA]</scope>
    <source>
        <strain evidence="8 9">RmlP026</strain>
    </source>
</reference>
<dbReference type="RefSeq" id="WP_129222802.1">
    <property type="nucleotide sequence ID" value="NZ_QYBB01000001.1"/>
</dbReference>
<keyword evidence="2 5" id="KW-0690">Ribosome biogenesis</keyword>
<organism evidence="8 9">
    <name type="scientific">Lichenibacterium minor</name>
    <dbReference type="NCBI Taxonomy" id="2316528"/>
    <lineage>
        <taxon>Bacteria</taxon>
        <taxon>Pseudomonadati</taxon>
        <taxon>Pseudomonadota</taxon>
        <taxon>Alphaproteobacteria</taxon>
        <taxon>Hyphomicrobiales</taxon>
        <taxon>Lichenihabitantaceae</taxon>
        <taxon>Lichenibacterium</taxon>
    </lineage>
</organism>
<dbReference type="SUPFAM" id="SSF50447">
    <property type="entry name" value="Translation proteins"/>
    <property type="match status" value="1"/>
</dbReference>